<dbReference type="Proteomes" id="UP000003027">
    <property type="component" value="Unassembled WGS sequence"/>
</dbReference>
<reference evidence="1" key="1">
    <citation type="submission" date="2008-12" db="EMBL/GenBank/DDBJ databases">
        <title>Annotation of the Yersinia mollaretii ATCC 43969 genome.</title>
        <authorList>
            <person name="Read T.D."/>
            <person name="Akmal A."/>
            <person name="Bishop-Lilly K."/>
            <person name="Chen P.E."/>
            <person name="Cook C."/>
            <person name="Kiley M.P."/>
            <person name="Lentz S."/>
            <person name="Mateczun A."/>
            <person name="Nagarajan N."/>
            <person name="Nolan N."/>
            <person name="Osborne B.I."/>
            <person name="Pop M."/>
            <person name="Sozhamannan S."/>
            <person name="Stewart A.C."/>
            <person name="Sulakvelidze A."/>
            <person name="Thomason B."/>
            <person name="Willner K."/>
            <person name="Zwick M.E."/>
        </authorList>
    </citation>
    <scope>NUCLEOTIDE SEQUENCE [LARGE SCALE GENOMIC DNA]</scope>
    <source>
        <strain evidence="1">ATCC 43969</strain>
    </source>
</reference>
<keyword evidence="2" id="KW-1185">Reference proteome</keyword>
<gene>
    <name evidence="1" type="ORF">ymoll0001_5620</name>
</gene>
<protein>
    <submittedName>
        <fullName evidence="1">30S ribosomal protein S18</fullName>
    </submittedName>
</protein>
<evidence type="ECO:0000313" key="1">
    <source>
        <dbReference type="EMBL" id="EEQ10408.1"/>
    </source>
</evidence>
<sequence length="81" mass="9072">MDSGRLLMTISVRQQRQVASALDTTSELTLEFCTSTGNTARNNFTTFSDIVFQRSDVFIINLYNAFRGETAELATTEITCH</sequence>
<comment type="caution">
    <text evidence="1">The sequence shown here is derived from an EMBL/GenBank/DDBJ whole genome shotgun (WGS) entry which is preliminary data.</text>
</comment>
<keyword evidence="1" id="KW-0687">Ribonucleoprotein</keyword>
<name>A0ABM9Y941_YERMW</name>
<accession>A0ABM9Y941</accession>
<evidence type="ECO:0000313" key="2">
    <source>
        <dbReference type="Proteomes" id="UP000003027"/>
    </source>
</evidence>
<organism evidence="1 2">
    <name type="scientific">Yersinia mollaretii (strain ATCC 43969 / DSM 18520 / CIP 103324 / CNY 7263 / WAIP 204)</name>
    <dbReference type="NCBI Taxonomy" id="349967"/>
    <lineage>
        <taxon>Bacteria</taxon>
        <taxon>Pseudomonadati</taxon>
        <taxon>Pseudomonadota</taxon>
        <taxon>Gammaproteobacteria</taxon>
        <taxon>Enterobacterales</taxon>
        <taxon>Yersiniaceae</taxon>
        <taxon>Yersinia</taxon>
    </lineage>
</organism>
<dbReference type="EMBL" id="AALD02000019">
    <property type="protein sequence ID" value="EEQ10408.1"/>
    <property type="molecule type" value="Genomic_DNA"/>
</dbReference>
<keyword evidence="1" id="KW-0689">Ribosomal protein</keyword>
<dbReference type="GO" id="GO:0005840">
    <property type="term" value="C:ribosome"/>
    <property type="evidence" value="ECO:0007669"/>
    <property type="project" value="UniProtKB-KW"/>
</dbReference>
<proteinExistence type="predicted"/>